<evidence type="ECO:0000313" key="1">
    <source>
        <dbReference type="EMBL" id="MFD2171619.1"/>
    </source>
</evidence>
<sequence>MNPYACPSCHNKMRFHICEQNPVSVKLDPQSGEVMAYIDQGDPMAHPYKGESRLVECAICGQSGTETLFIKTAQRL</sequence>
<evidence type="ECO:0000313" key="2">
    <source>
        <dbReference type="Proteomes" id="UP001597343"/>
    </source>
</evidence>
<name>A0ABW5A0Z7_9BACL</name>
<organism evidence="1 2">
    <name type="scientific">Tumebacillus lipolyticus</name>
    <dbReference type="NCBI Taxonomy" id="1280370"/>
    <lineage>
        <taxon>Bacteria</taxon>
        <taxon>Bacillati</taxon>
        <taxon>Bacillota</taxon>
        <taxon>Bacilli</taxon>
        <taxon>Bacillales</taxon>
        <taxon>Alicyclobacillaceae</taxon>
        <taxon>Tumebacillus</taxon>
    </lineage>
</organism>
<gene>
    <name evidence="1" type="ORF">ACFSOY_16780</name>
</gene>
<proteinExistence type="predicted"/>
<dbReference type="EMBL" id="JBHUIO010000011">
    <property type="protein sequence ID" value="MFD2171619.1"/>
    <property type="molecule type" value="Genomic_DNA"/>
</dbReference>
<keyword evidence="2" id="KW-1185">Reference proteome</keyword>
<evidence type="ECO:0008006" key="3">
    <source>
        <dbReference type="Google" id="ProtNLM"/>
    </source>
</evidence>
<accession>A0ABW5A0Z7</accession>
<reference evidence="2" key="1">
    <citation type="journal article" date="2019" name="Int. J. Syst. Evol. Microbiol.">
        <title>The Global Catalogue of Microorganisms (GCM) 10K type strain sequencing project: providing services to taxonomists for standard genome sequencing and annotation.</title>
        <authorList>
            <consortium name="The Broad Institute Genomics Platform"/>
            <consortium name="The Broad Institute Genome Sequencing Center for Infectious Disease"/>
            <person name="Wu L."/>
            <person name="Ma J."/>
        </authorList>
    </citation>
    <scope>NUCLEOTIDE SEQUENCE [LARGE SCALE GENOMIC DNA]</scope>
    <source>
        <strain evidence="2">CGMCC 1.13574</strain>
    </source>
</reference>
<comment type="caution">
    <text evidence="1">The sequence shown here is derived from an EMBL/GenBank/DDBJ whole genome shotgun (WGS) entry which is preliminary data.</text>
</comment>
<dbReference type="Proteomes" id="UP001597343">
    <property type="component" value="Unassembled WGS sequence"/>
</dbReference>
<protein>
    <recommendedName>
        <fullName evidence="3">DNA alkylation repair protein</fullName>
    </recommendedName>
</protein>
<dbReference type="RefSeq" id="WP_386048584.1">
    <property type="nucleotide sequence ID" value="NZ_JBHUIO010000011.1"/>
</dbReference>